<organism evidence="1 2">
    <name type="scientific">Marinomonas algarum</name>
    <dbReference type="NCBI Taxonomy" id="2883105"/>
    <lineage>
        <taxon>Bacteria</taxon>
        <taxon>Pseudomonadati</taxon>
        <taxon>Pseudomonadota</taxon>
        <taxon>Gammaproteobacteria</taxon>
        <taxon>Oceanospirillales</taxon>
        <taxon>Oceanospirillaceae</taxon>
        <taxon>Marinomonas</taxon>
    </lineage>
</organism>
<comment type="caution">
    <text evidence="1">The sequence shown here is derived from an EMBL/GenBank/DDBJ whole genome shotgun (WGS) entry which is preliminary data.</text>
</comment>
<gene>
    <name evidence="1" type="ORF">LG368_00655</name>
</gene>
<reference evidence="1" key="1">
    <citation type="submission" date="2021-10" db="EMBL/GenBank/DDBJ databases">
        <title>Marinomonas pontica sp. nov., isolated from the Black Sea.</title>
        <authorList>
            <person name="Zhao L.-H."/>
            <person name="Xue J.-H."/>
        </authorList>
    </citation>
    <scope>NUCLEOTIDE SEQUENCE</scope>
    <source>
        <strain evidence="1">E8</strain>
    </source>
</reference>
<dbReference type="Proteomes" id="UP001139095">
    <property type="component" value="Unassembled WGS sequence"/>
</dbReference>
<dbReference type="AlphaFoldDB" id="A0A9X1LDV1"/>
<dbReference type="EMBL" id="JAJATW010000001">
    <property type="protein sequence ID" value="MCB5160423.1"/>
    <property type="molecule type" value="Genomic_DNA"/>
</dbReference>
<proteinExistence type="predicted"/>
<protein>
    <submittedName>
        <fullName evidence="1">Uncharacterized protein</fullName>
    </submittedName>
</protein>
<evidence type="ECO:0000313" key="2">
    <source>
        <dbReference type="Proteomes" id="UP001139095"/>
    </source>
</evidence>
<name>A0A9X1LDV1_9GAMM</name>
<sequence length="57" mass="6601">MKIPAYAQAFASLVLEEHNDAYLNKSRKKQIYLSMALKWTKSDKSGFISVKMTQLYN</sequence>
<keyword evidence="2" id="KW-1185">Reference proteome</keyword>
<accession>A0A9X1LDV1</accession>
<evidence type="ECO:0000313" key="1">
    <source>
        <dbReference type="EMBL" id="MCB5160423.1"/>
    </source>
</evidence>
<dbReference type="RefSeq" id="WP_226752806.1">
    <property type="nucleotide sequence ID" value="NZ_JAJATW010000001.1"/>
</dbReference>